<accession>A0A385Z5U2</accession>
<sequence length="60" mass="6363">MLRAVTLLSRVLLAVNAKGLEPLILLASQSDLVPTFPLGGVRRHDMQGPTVLLIDARASG</sequence>
<evidence type="ECO:0000313" key="1">
    <source>
        <dbReference type="EMBL" id="AYC34689.1"/>
    </source>
</evidence>
<reference evidence="2" key="1">
    <citation type="submission" date="2018-09" db="EMBL/GenBank/DDBJ databases">
        <authorList>
            <person name="Zhu H."/>
        </authorList>
    </citation>
    <scope>NUCLEOTIDE SEQUENCE [LARGE SCALE GENOMIC DNA]</scope>
    <source>
        <strain evidence="2">K2W31S-8</strain>
    </source>
</reference>
<organism evidence="1 2">
    <name type="scientific">Pseudomonas cavernae</name>
    <dbReference type="NCBI Taxonomy" id="2320867"/>
    <lineage>
        <taxon>Bacteria</taxon>
        <taxon>Pseudomonadati</taxon>
        <taxon>Pseudomonadota</taxon>
        <taxon>Gammaproteobacteria</taxon>
        <taxon>Pseudomonadales</taxon>
        <taxon>Pseudomonadaceae</taxon>
        <taxon>Pseudomonas</taxon>
    </lineage>
</organism>
<dbReference type="AlphaFoldDB" id="A0A385Z5U2"/>
<evidence type="ECO:0000313" key="2">
    <source>
        <dbReference type="Proteomes" id="UP000265560"/>
    </source>
</evidence>
<proteinExistence type="predicted"/>
<protein>
    <submittedName>
        <fullName evidence="1">Uncharacterized protein</fullName>
    </submittedName>
</protein>
<keyword evidence="2" id="KW-1185">Reference proteome</keyword>
<gene>
    <name evidence="1" type="ORF">D3880_20935</name>
</gene>
<dbReference type="EMBL" id="CP032419">
    <property type="protein sequence ID" value="AYC34689.1"/>
    <property type="molecule type" value="Genomic_DNA"/>
</dbReference>
<dbReference type="Proteomes" id="UP000265560">
    <property type="component" value="Chromosome"/>
</dbReference>
<dbReference type="KEGG" id="pcav:D3880_20935"/>
<name>A0A385Z5U2_9PSED</name>